<evidence type="ECO:0000313" key="2">
    <source>
        <dbReference type="Proteomes" id="UP001059893"/>
    </source>
</evidence>
<dbReference type="Proteomes" id="UP001059893">
    <property type="component" value="Unassembled WGS sequence"/>
</dbReference>
<protein>
    <submittedName>
        <fullName evidence="1">Uncharacterized protein</fullName>
    </submittedName>
</protein>
<gene>
    <name evidence="1" type="ORF">MCOR33_010212</name>
</gene>
<accession>A0ABQ8N686</accession>
<comment type="caution">
    <text evidence="1">The sequence shown here is derived from an EMBL/GenBank/DDBJ whole genome shotgun (WGS) entry which is preliminary data.</text>
</comment>
<name>A0ABQ8N686_PYRGI</name>
<dbReference type="EMBL" id="JABSND010000324">
    <property type="protein sequence ID" value="KAI6291965.1"/>
    <property type="molecule type" value="Genomic_DNA"/>
</dbReference>
<reference evidence="1" key="1">
    <citation type="submission" date="2021-01" db="EMBL/GenBank/DDBJ databases">
        <title>Deciphering the adaptive evolutionary patterns associated with biogeogrpahic diversity in the finger millet blast pathogen Magnaporthe oryzae in Eastern Africa.</title>
        <authorList>
            <person name="Onyema G."/>
            <person name="Shittu T.A."/>
            <person name="Dodsworth S."/>
            <person name="Devilliers S."/>
            <person name="Muthumeenakshi S."/>
            <person name="Sreenivasaprasad S."/>
        </authorList>
    </citation>
    <scope>NUCLEOTIDE SEQUENCE</scope>
    <source>
        <strain evidence="1">D15/s37</strain>
    </source>
</reference>
<evidence type="ECO:0000313" key="1">
    <source>
        <dbReference type="EMBL" id="KAI6291965.1"/>
    </source>
</evidence>
<keyword evidence="2" id="KW-1185">Reference proteome</keyword>
<proteinExistence type="predicted"/>
<sequence>MQAATPRGSTREVAEKYEHLMVPGYSNWPSPEDTPDNLLMPFRGFGDKCQIRDVVSTIWRITGSVAATSLIYRPCTHVMQAFGVPMTGAMLMEQEQMVVAWGRNPDLPRKLLVAMAPTEHNLKSLELDEQKRDSISKLNCNAIWAGIESSHLLGNGTLYSIRASAAAANYLELPKSPFTARFDYFGRGKYFRIMVITNAAITSEETQGPVQ</sequence>
<organism evidence="1 2">
    <name type="scientific">Pyricularia grisea</name>
    <name type="common">Crabgrass-specific blast fungus</name>
    <name type="synonym">Magnaporthe grisea</name>
    <dbReference type="NCBI Taxonomy" id="148305"/>
    <lineage>
        <taxon>Eukaryota</taxon>
        <taxon>Fungi</taxon>
        <taxon>Dikarya</taxon>
        <taxon>Ascomycota</taxon>
        <taxon>Pezizomycotina</taxon>
        <taxon>Sordariomycetes</taxon>
        <taxon>Sordariomycetidae</taxon>
        <taxon>Magnaporthales</taxon>
        <taxon>Pyriculariaceae</taxon>
        <taxon>Pyricularia</taxon>
    </lineage>
</organism>